<dbReference type="PROSITE" id="PS51186">
    <property type="entry name" value="GNAT"/>
    <property type="match status" value="1"/>
</dbReference>
<dbReference type="InterPro" id="IPR050832">
    <property type="entry name" value="Bact_Acetyltransf"/>
</dbReference>
<evidence type="ECO:0000256" key="2">
    <source>
        <dbReference type="ARBA" id="ARBA00023315"/>
    </source>
</evidence>
<dbReference type="PANTHER" id="PTHR43877:SF2">
    <property type="entry name" value="AMINOALKYLPHOSPHONATE N-ACETYLTRANSFERASE-RELATED"/>
    <property type="match status" value="1"/>
</dbReference>
<accession>A0A1H6CX75</accession>
<evidence type="ECO:0000256" key="3">
    <source>
        <dbReference type="SAM" id="MobiDB-lite"/>
    </source>
</evidence>
<organism evidence="5 6">
    <name type="scientific">Actinacidiphila yanglinensis</name>
    <dbReference type="NCBI Taxonomy" id="310779"/>
    <lineage>
        <taxon>Bacteria</taxon>
        <taxon>Bacillati</taxon>
        <taxon>Actinomycetota</taxon>
        <taxon>Actinomycetes</taxon>
        <taxon>Kitasatosporales</taxon>
        <taxon>Streptomycetaceae</taxon>
        <taxon>Actinacidiphila</taxon>
    </lineage>
</organism>
<gene>
    <name evidence="5" type="ORF">SAMN05216223_110256</name>
</gene>
<name>A0A1H6CX75_9ACTN</name>
<dbReference type="EMBL" id="FNVU01000010">
    <property type="protein sequence ID" value="SEG77630.1"/>
    <property type="molecule type" value="Genomic_DNA"/>
</dbReference>
<dbReference type="InterPro" id="IPR016181">
    <property type="entry name" value="Acyl_CoA_acyltransferase"/>
</dbReference>
<feature type="region of interest" description="Disordered" evidence="3">
    <location>
        <begin position="1"/>
        <end position="20"/>
    </location>
</feature>
<evidence type="ECO:0000256" key="1">
    <source>
        <dbReference type="ARBA" id="ARBA00022679"/>
    </source>
</evidence>
<dbReference type="Proteomes" id="UP000236754">
    <property type="component" value="Unassembled WGS sequence"/>
</dbReference>
<proteinExistence type="predicted"/>
<dbReference type="Gene3D" id="3.40.630.30">
    <property type="match status" value="1"/>
</dbReference>
<reference evidence="5 6" key="1">
    <citation type="submission" date="2016-10" db="EMBL/GenBank/DDBJ databases">
        <authorList>
            <person name="de Groot N.N."/>
        </authorList>
    </citation>
    <scope>NUCLEOTIDE SEQUENCE [LARGE SCALE GENOMIC DNA]</scope>
    <source>
        <strain evidence="5 6">CGMCC 4.2023</strain>
    </source>
</reference>
<dbReference type="PANTHER" id="PTHR43877">
    <property type="entry name" value="AMINOALKYLPHOSPHONATE N-ACETYLTRANSFERASE-RELATED-RELATED"/>
    <property type="match status" value="1"/>
</dbReference>
<keyword evidence="6" id="KW-1185">Reference proteome</keyword>
<dbReference type="AlphaFoldDB" id="A0A1H6CX75"/>
<dbReference type="SUPFAM" id="SSF55729">
    <property type="entry name" value="Acyl-CoA N-acyltransferases (Nat)"/>
    <property type="match status" value="1"/>
</dbReference>
<evidence type="ECO:0000313" key="6">
    <source>
        <dbReference type="Proteomes" id="UP000236754"/>
    </source>
</evidence>
<feature type="domain" description="N-acetyltransferase" evidence="4">
    <location>
        <begin position="25"/>
        <end position="168"/>
    </location>
</feature>
<keyword evidence="2" id="KW-0012">Acyltransferase</keyword>
<dbReference type="GO" id="GO:0016747">
    <property type="term" value="F:acyltransferase activity, transferring groups other than amino-acyl groups"/>
    <property type="evidence" value="ECO:0007669"/>
    <property type="project" value="InterPro"/>
</dbReference>
<sequence>MTAKNSPGPSRTPAPHPVAAPESSALLRRYYTELVVRYYGRPTDDAEVDAVLAQEPSDDLTRPTGEFLVAWVEGVPVGCVGVRVLSADTAELTRMYVGPEARRTGVATALVAAAESVARDGFGAARIRLDTRKDLVEARALYAARGYREIAAYNESPYADHWFEKELR</sequence>
<evidence type="ECO:0000259" key="4">
    <source>
        <dbReference type="PROSITE" id="PS51186"/>
    </source>
</evidence>
<dbReference type="CDD" id="cd04301">
    <property type="entry name" value="NAT_SF"/>
    <property type="match status" value="1"/>
</dbReference>
<evidence type="ECO:0000313" key="5">
    <source>
        <dbReference type="EMBL" id="SEG77630.1"/>
    </source>
</evidence>
<protein>
    <submittedName>
        <fullName evidence="5">Acetyltransferase (GNAT) family protein</fullName>
    </submittedName>
</protein>
<keyword evidence="1 5" id="KW-0808">Transferase</keyword>
<dbReference type="InterPro" id="IPR000182">
    <property type="entry name" value="GNAT_dom"/>
</dbReference>
<dbReference type="Pfam" id="PF00583">
    <property type="entry name" value="Acetyltransf_1"/>
    <property type="match status" value="1"/>
</dbReference>